<gene>
    <name evidence="3" type="ORF">ACJDUG_02825</name>
</gene>
<dbReference type="SUPFAM" id="SSF53187">
    <property type="entry name" value="Zn-dependent exopeptidases"/>
    <property type="match status" value="1"/>
</dbReference>
<evidence type="ECO:0000313" key="3">
    <source>
        <dbReference type="EMBL" id="MFL0245910.1"/>
    </source>
</evidence>
<evidence type="ECO:0000256" key="1">
    <source>
        <dbReference type="SAM" id="Phobius"/>
    </source>
</evidence>
<protein>
    <submittedName>
        <fullName evidence="3">M28 family metallopeptidase</fullName>
    </submittedName>
</protein>
<dbReference type="Proteomes" id="UP001623591">
    <property type="component" value="Unassembled WGS sequence"/>
</dbReference>
<feature type="transmembrane region" description="Helical" evidence="1">
    <location>
        <begin position="7"/>
        <end position="24"/>
    </location>
</feature>
<keyword evidence="1" id="KW-0812">Transmembrane</keyword>
<proteinExistence type="predicted"/>
<evidence type="ECO:0000313" key="4">
    <source>
        <dbReference type="Proteomes" id="UP001623591"/>
    </source>
</evidence>
<feature type="domain" description="Peptidase M28" evidence="2">
    <location>
        <begin position="216"/>
        <end position="407"/>
    </location>
</feature>
<accession>A0ABW8T206</accession>
<keyword evidence="1" id="KW-0472">Membrane</keyword>
<name>A0ABW8T206_9CLOT</name>
<dbReference type="EMBL" id="JBJHZZ010000001">
    <property type="protein sequence ID" value="MFL0245910.1"/>
    <property type="molecule type" value="Genomic_DNA"/>
</dbReference>
<dbReference type="InterPro" id="IPR045175">
    <property type="entry name" value="M28_fam"/>
</dbReference>
<evidence type="ECO:0000259" key="2">
    <source>
        <dbReference type="Pfam" id="PF04389"/>
    </source>
</evidence>
<organism evidence="3 4">
    <name type="scientific">Candidatus Clostridium stratigraminis</name>
    <dbReference type="NCBI Taxonomy" id="3381661"/>
    <lineage>
        <taxon>Bacteria</taxon>
        <taxon>Bacillati</taxon>
        <taxon>Bacillota</taxon>
        <taxon>Clostridia</taxon>
        <taxon>Eubacteriales</taxon>
        <taxon>Clostridiaceae</taxon>
        <taxon>Clostridium</taxon>
    </lineage>
</organism>
<reference evidence="3 4" key="1">
    <citation type="submission" date="2024-11" db="EMBL/GenBank/DDBJ databases">
        <authorList>
            <person name="Heng Y.C."/>
            <person name="Lim A.C.H."/>
            <person name="Lee J.K.Y."/>
            <person name="Kittelmann S."/>
        </authorList>
    </citation>
    <scope>NUCLEOTIDE SEQUENCE [LARGE SCALE GENOMIC DNA]</scope>
    <source>
        <strain evidence="3 4">WILCCON 0185</strain>
    </source>
</reference>
<keyword evidence="4" id="KW-1185">Reference proteome</keyword>
<sequence>MKKYISSFFLIIFFIVLLYSLNIYNHVYSFSHAEVKENISYLSSDYFKGRLSGTAENLEVSAFIKNEFKKNELLPYDGNYYDQFETNYPHRINDIPYLKIYDSRGKLVKEYKYGTDYKEEMLNFKKNTINFTNKNSIKQVEGALQVTVGTDSFVFLVPNNNSLAFRSSFMGSDPRFQSLYIMVTKNTLAEIEAYIDTNYRISCYIPVDIKNATLNNVVGFIKGKDPNAPPIIISAHFDHLGSDLSGNIYKGAFDNASGVSFLLELVKYVKTLGKPDRNIIFAAFNAEEFGCLGSEHFVQKYATLLKGSKAYNFDMIGSSSVPLSIMGGSKDTNKTPFIHAVSQTCIKEKVNYNLLFQDSSDHEAFRKNNIDAITFCDSDSSKIHTPEDKVQYISTSAIDRCFKVASKEILKNGFSGNIFLLYNKYILIFSSVGTLLLFILLMLQARKFYIKKH</sequence>
<dbReference type="Pfam" id="PF04389">
    <property type="entry name" value="Peptidase_M28"/>
    <property type="match status" value="1"/>
</dbReference>
<comment type="caution">
    <text evidence="3">The sequence shown here is derived from an EMBL/GenBank/DDBJ whole genome shotgun (WGS) entry which is preliminary data.</text>
</comment>
<dbReference type="InterPro" id="IPR007484">
    <property type="entry name" value="Peptidase_M28"/>
</dbReference>
<keyword evidence="1" id="KW-1133">Transmembrane helix</keyword>
<dbReference type="Gene3D" id="3.40.630.10">
    <property type="entry name" value="Zn peptidases"/>
    <property type="match status" value="1"/>
</dbReference>
<dbReference type="PANTHER" id="PTHR12147">
    <property type="entry name" value="METALLOPEPTIDASE M28 FAMILY MEMBER"/>
    <property type="match status" value="1"/>
</dbReference>
<feature type="transmembrane region" description="Helical" evidence="1">
    <location>
        <begin position="425"/>
        <end position="443"/>
    </location>
</feature>
<dbReference type="PANTHER" id="PTHR12147:SF26">
    <property type="entry name" value="PEPTIDASE M28 DOMAIN-CONTAINING PROTEIN"/>
    <property type="match status" value="1"/>
</dbReference>